<evidence type="ECO:0000313" key="1">
    <source>
        <dbReference type="EMBL" id="KAI4866280.1"/>
    </source>
</evidence>
<gene>
    <name evidence="1" type="ORF">F4820DRAFT_447264</name>
</gene>
<reference evidence="1 2" key="1">
    <citation type="journal article" date="2022" name="New Phytol.">
        <title>Ecological generalism drives hyperdiversity of secondary metabolite gene clusters in xylarialean endophytes.</title>
        <authorList>
            <person name="Franco M.E.E."/>
            <person name="Wisecaver J.H."/>
            <person name="Arnold A.E."/>
            <person name="Ju Y.M."/>
            <person name="Slot J.C."/>
            <person name="Ahrendt S."/>
            <person name="Moore L.P."/>
            <person name="Eastman K.E."/>
            <person name="Scott K."/>
            <person name="Konkel Z."/>
            <person name="Mondo S.J."/>
            <person name="Kuo A."/>
            <person name="Hayes R.D."/>
            <person name="Haridas S."/>
            <person name="Andreopoulos B."/>
            <person name="Riley R."/>
            <person name="LaButti K."/>
            <person name="Pangilinan J."/>
            <person name="Lipzen A."/>
            <person name="Amirebrahimi M."/>
            <person name="Yan J."/>
            <person name="Adam C."/>
            <person name="Keymanesh K."/>
            <person name="Ng V."/>
            <person name="Louie K."/>
            <person name="Northen T."/>
            <person name="Drula E."/>
            <person name="Henrissat B."/>
            <person name="Hsieh H.M."/>
            <person name="Youens-Clark K."/>
            <person name="Lutzoni F."/>
            <person name="Miadlikowska J."/>
            <person name="Eastwood D.C."/>
            <person name="Hamelin R.C."/>
            <person name="Grigoriev I.V."/>
            <person name="U'Ren J.M."/>
        </authorList>
    </citation>
    <scope>NUCLEOTIDE SEQUENCE [LARGE SCALE GENOMIC DNA]</scope>
    <source>
        <strain evidence="1 2">CBS 119005</strain>
    </source>
</reference>
<comment type="caution">
    <text evidence="1">The sequence shown here is derived from an EMBL/GenBank/DDBJ whole genome shotgun (WGS) entry which is preliminary data.</text>
</comment>
<accession>A0ACB9Z541</accession>
<organism evidence="1 2">
    <name type="scientific">Hypoxylon rubiginosum</name>
    <dbReference type="NCBI Taxonomy" id="110542"/>
    <lineage>
        <taxon>Eukaryota</taxon>
        <taxon>Fungi</taxon>
        <taxon>Dikarya</taxon>
        <taxon>Ascomycota</taxon>
        <taxon>Pezizomycotina</taxon>
        <taxon>Sordariomycetes</taxon>
        <taxon>Xylariomycetidae</taxon>
        <taxon>Xylariales</taxon>
        <taxon>Hypoxylaceae</taxon>
        <taxon>Hypoxylon</taxon>
    </lineage>
</organism>
<dbReference type="Proteomes" id="UP001497700">
    <property type="component" value="Unassembled WGS sequence"/>
</dbReference>
<sequence>MISQLVAEEMANEPPPPPSPSRRPRGALIDAAIAQMMKEQPSQSDSSYNAERREQADLYRLSRPNFECGEGDTLVIVNFPPGYRNCFWDEWSSKRFSVHSEKLLATGSKVFADLLSPKQQARSRKRLEHDAAPLTHKYVVDLTPSIEGDELAAQLMQLSLPSGVRDWWTSKERLGISPYLVSGHDDFCPYHHDVPIDCVRSEKSVEFVYSGPRDQHLPNLDLSDVETPDSRIMDDYCPIRHRANIVRLLLAIEGHELVLNSASRVYTLAGVANILDCAGVVRDPVCSWLMADPNNEFIDINTEVAFKIGTTLKSTNVTRAAFRVLVVEKALDNLAVAPEERGAQHTIFGRPRADLPDDLQTLVQYAAHKLADRVQQTHARLSSDQFYEFFPVGEQQRLMQVGDIVKTALSAIPSPSAGQPPSTRDAVRAAQLNKLLDLHTTLSEKLLSYKNYILRKAEVGPPSNNQQRDFDRDRRCYVPRTAWNPTSLLYSGFTATQRLLTPCFWDWLSDDAEDAHGTHKPSEFLSVLVSAFNDKVEEAAYLLRFDGDFSFANPSGLLHFNLQQFRHEFSAAMDRLRGTWTRPSLEAPLHRTNHLALGLSDDEFQFLPLWAGGLDDGTGGVFEPAVPDAELGPIGPGPAYHTGDTVATDDDASSVGRPSDDAAPSRRASTATLTAGRSIAAVPSNITHTTATTTATATSTAPQQHDDDDDDAVSASVSSVGGSFRHVASAPSATSTSTDVVMVSMPSASPSAASAASTATMSESDESFEDVDMFYDSDEVDEDAWSQVEEP</sequence>
<dbReference type="EMBL" id="MU393461">
    <property type="protein sequence ID" value="KAI4866280.1"/>
    <property type="molecule type" value="Genomic_DNA"/>
</dbReference>
<evidence type="ECO:0000313" key="2">
    <source>
        <dbReference type="Proteomes" id="UP001497700"/>
    </source>
</evidence>
<protein>
    <submittedName>
        <fullName evidence="1">Uncharacterized protein</fullName>
    </submittedName>
</protein>
<proteinExistence type="predicted"/>
<name>A0ACB9Z541_9PEZI</name>
<keyword evidence="2" id="KW-1185">Reference proteome</keyword>